<gene>
    <name evidence="2" type="ORF">GA0070617_2455</name>
</gene>
<dbReference type="EMBL" id="FMIA01000002">
    <property type="protein sequence ID" value="SCL53734.1"/>
    <property type="molecule type" value="Genomic_DNA"/>
</dbReference>
<feature type="region of interest" description="Disordered" evidence="1">
    <location>
        <begin position="380"/>
        <end position="549"/>
    </location>
</feature>
<evidence type="ECO:0000313" key="2">
    <source>
        <dbReference type="EMBL" id="SCL53734.1"/>
    </source>
</evidence>
<organism evidence="2 3">
    <name type="scientific">Micromonospora yangpuensis</name>
    <dbReference type="NCBI Taxonomy" id="683228"/>
    <lineage>
        <taxon>Bacteria</taxon>
        <taxon>Bacillati</taxon>
        <taxon>Actinomycetota</taxon>
        <taxon>Actinomycetes</taxon>
        <taxon>Micromonosporales</taxon>
        <taxon>Micromonosporaceae</taxon>
        <taxon>Micromonospora</taxon>
    </lineage>
</organism>
<feature type="compositionally biased region" description="Basic residues" evidence="1">
    <location>
        <begin position="38"/>
        <end position="59"/>
    </location>
</feature>
<accession>A0A1C6UIE5</accession>
<dbReference type="AlphaFoldDB" id="A0A1C6UIE5"/>
<evidence type="ECO:0000313" key="3">
    <source>
        <dbReference type="Proteomes" id="UP000198937"/>
    </source>
</evidence>
<dbReference type="Proteomes" id="UP000198937">
    <property type="component" value="Unassembled WGS sequence"/>
</dbReference>
<keyword evidence="3" id="KW-1185">Reference proteome</keyword>
<feature type="compositionally biased region" description="Basic residues" evidence="1">
    <location>
        <begin position="428"/>
        <end position="453"/>
    </location>
</feature>
<feature type="region of interest" description="Disordered" evidence="1">
    <location>
        <begin position="1"/>
        <end position="96"/>
    </location>
</feature>
<protein>
    <submittedName>
        <fullName evidence="2">Uncharacterized protein</fullName>
    </submittedName>
</protein>
<feature type="compositionally biased region" description="Low complexity" evidence="1">
    <location>
        <begin position="469"/>
        <end position="478"/>
    </location>
</feature>
<feature type="compositionally biased region" description="Basic residues" evidence="1">
    <location>
        <begin position="529"/>
        <end position="549"/>
    </location>
</feature>
<reference evidence="2 3" key="1">
    <citation type="submission" date="2016-06" db="EMBL/GenBank/DDBJ databases">
        <authorList>
            <person name="Kjaerup R.B."/>
            <person name="Dalgaard T.S."/>
            <person name="Juul-Madsen H.R."/>
        </authorList>
    </citation>
    <scope>NUCLEOTIDE SEQUENCE [LARGE SCALE GENOMIC DNA]</scope>
    <source>
        <strain evidence="2 3">DSM 45577</strain>
    </source>
</reference>
<evidence type="ECO:0000256" key="1">
    <source>
        <dbReference type="SAM" id="MobiDB-lite"/>
    </source>
</evidence>
<proteinExistence type="predicted"/>
<feature type="compositionally biased region" description="Low complexity" evidence="1">
    <location>
        <begin position="19"/>
        <end position="28"/>
    </location>
</feature>
<feature type="compositionally biased region" description="Basic residues" evidence="1">
    <location>
        <begin position="399"/>
        <end position="422"/>
    </location>
</feature>
<sequence>MRPGLRWPARPVLSRCRPARATAGRPGLRTGGGTGRRTDRRRSGRRSSRRRRADLRRHVATGAGPTDRSPAGARWHRRTPPGLLLTGRPRHGHRTAPWTARRPVHRGAAGPRGVGGTTALRVHRPSARRLGRGTRHGVPVILRRPTTAVIISRPTAAIVLLSRPTAATTAPSAFIAGGGRERAGRLGHGGAAARQRPGVLRPGHHGEPAAAPVPGHPRTGLSTGRCGRLVGNGWCVSRPRHRRLVGLGCPATATGPGHLTGTGGVAGPAPGTGCRGAVVVAARIGTAVAAGLTRTAVAAGLPGAAVVDGCTGMAGFTAFAGRWRHPTRGTVARLGSCGVTVRMGLLGRPTVLVRRSRWHRRTGPGYVHRTAGPGRIRVVPASGARWPSRWRSAAGTGAGRHRSGRPHRPTRRTRHLRRHRSHPDRNRRGSPRHGSRRVRRTATGRQHVRRTATGRRDVARTGSRRRSTRGAGARRGPTRGVGAGRRGSDGRRTRRRSHPVRGEPGRLVLTRRVAHRRARSRPRTGLDRRRGRKLTRRSHVLRRPRLRPR</sequence>
<feature type="region of interest" description="Disordered" evidence="1">
    <location>
        <begin position="199"/>
        <end position="220"/>
    </location>
</feature>
<name>A0A1C6UIE5_9ACTN</name>
<feature type="compositionally biased region" description="Basic residues" evidence="1">
    <location>
        <begin position="512"/>
        <end position="522"/>
    </location>
</feature>